<dbReference type="Proteomes" id="UP000662747">
    <property type="component" value="Chromosome"/>
</dbReference>
<evidence type="ECO:0000313" key="2">
    <source>
        <dbReference type="EMBL" id="QSQ24572.1"/>
    </source>
</evidence>
<evidence type="ECO:0000256" key="1">
    <source>
        <dbReference type="SAM" id="MobiDB-lite"/>
    </source>
</evidence>
<gene>
    <name evidence="2" type="ORF">JY651_06370</name>
</gene>
<dbReference type="EMBL" id="CP071090">
    <property type="protein sequence ID" value="QSQ24572.1"/>
    <property type="molecule type" value="Genomic_DNA"/>
</dbReference>
<proteinExistence type="predicted"/>
<dbReference type="Pfam" id="PF09954">
    <property type="entry name" value="DUF2188"/>
    <property type="match status" value="1"/>
</dbReference>
<dbReference type="RefSeq" id="WP_206726134.1">
    <property type="nucleotide sequence ID" value="NZ_CP071090.1"/>
</dbReference>
<evidence type="ECO:0000313" key="3">
    <source>
        <dbReference type="Proteomes" id="UP000662747"/>
    </source>
</evidence>
<feature type="region of interest" description="Disordered" evidence="1">
    <location>
        <begin position="1"/>
        <end position="24"/>
    </location>
</feature>
<sequence length="79" mass="8736">MAKNIGRGDGVHTTPNPEGAGWVNQVKGKVTSKHRLKERAVDAGRELAQERRMEHFIHNTDGSIGKRNSYGNDPRQSKG</sequence>
<organism evidence="2 3">
    <name type="scientific">Pyxidicoccus parkwayensis</name>
    <dbReference type="NCBI Taxonomy" id="2813578"/>
    <lineage>
        <taxon>Bacteria</taxon>
        <taxon>Pseudomonadati</taxon>
        <taxon>Myxococcota</taxon>
        <taxon>Myxococcia</taxon>
        <taxon>Myxococcales</taxon>
        <taxon>Cystobacterineae</taxon>
        <taxon>Myxococcaceae</taxon>
        <taxon>Pyxidicoccus</taxon>
    </lineage>
</organism>
<name>A0ABX7P063_9BACT</name>
<reference evidence="2 3" key="1">
    <citation type="submission" date="2021-02" db="EMBL/GenBank/DDBJ databases">
        <title>De Novo genome assembly of isolated myxobacteria.</title>
        <authorList>
            <person name="Stevens D.C."/>
        </authorList>
    </citation>
    <scope>NUCLEOTIDE SEQUENCE [LARGE SCALE GENOMIC DNA]</scope>
    <source>
        <strain evidence="3">SCPEA02</strain>
    </source>
</reference>
<dbReference type="InterPro" id="IPR018691">
    <property type="entry name" value="DUF2188"/>
</dbReference>
<accession>A0ABX7P063</accession>
<keyword evidence="3" id="KW-1185">Reference proteome</keyword>
<protein>
    <submittedName>
        <fullName evidence="2">DUF2188 domain-containing protein</fullName>
    </submittedName>
</protein>
<feature type="region of interest" description="Disordered" evidence="1">
    <location>
        <begin position="55"/>
        <end position="79"/>
    </location>
</feature>